<evidence type="ECO:0000256" key="11">
    <source>
        <dbReference type="ARBA" id="ARBA00023316"/>
    </source>
</evidence>
<dbReference type="InterPro" id="IPR011050">
    <property type="entry name" value="Pectin_lyase_fold/virulence"/>
</dbReference>
<dbReference type="InterPro" id="IPR000743">
    <property type="entry name" value="Glyco_hydro_28"/>
</dbReference>
<evidence type="ECO:0000313" key="18">
    <source>
        <dbReference type="EMBL" id="TRM68982.1"/>
    </source>
</evidence>
<comment type="function">
    <text evidence="13">Specific in hydrolyzing the terminal glycosidic bond of polygalacturonic acid and oligogalacturonates.</text>
</comment>
<dbReference type="Gene3D" id="2.160.20.10">
    <property type="entry name" value="Single-stranded right-handed beta-helix, Pectin lyase-like"/>
    <property type="match status" value="1"/>
</dbReference>
<evidence type="ECO:0000256" key="6">
    <source>
        <dbReference type="ARBA" id="ARBA00022801"/>
    </source>
</evidence>
<keyword evidence="4" id="KW-0732">Signal</keyword>
<dbReference type="InterPro" id="IPR006626">
    <property type="entry name" value="PbH1"/>
</dbReference>
<evidence type="ECO:0000256" key="13">
    <source>
        <dbReference type="ARBA" id="ARBA00037312"/>
    </source>
</evidence>
<keyword evidence="10 17" id="KW-0326">Glycosidase</keyword>
<dbReference type="OrthoDB" id="187139at2759"/>
<proteinExistence type="inferred from homology"/>
<evidence type="ECO:0000256" key="8">
    <source>
        <dbReference type="ARBA" id="ARBA00023180"/>
    </source>
</evidence>
<evidence type="ECO:0000256" key="17">
    <source>
        <dbReference type="RuleBase" id="RU361169"/>
    </source>
</evidence>
<dbReference type="GO" id="GO:0045490">
    <property type="term" value="P:pectin catabolic process"/>
    <property type="evidence" value="ECO:0007669"/>
    <property type="project" value="UniProtKB-ARBA"/>
</dbReference>
<keyword evidence="11" id="KW-0961">Cell wall biogenesis/degradation</keyword>
<evidence type="ECO:0000256" key="10">
    <source>
        <dbReference type="ARBA" id="ARBA00023295"/>
    </source>
</evidence>
<keyword evidence="6 17" id="KW-0378">Hydrolase</keyword>
<dbReference type="InterPro" id="IPR012334">
    <property type="entry name" value="Pectin_lyas_fold"/>
</dbReference>
<keyword evidence="12" id="KW-0624">Polysaccharide degradation</keyword>
<protein>
    <recommendedName>
        <fullName evidence="14">galacturonan 1,4-alpha-galacturonidase</fullName>
        <ecNumber evidence="14">3.2.1.67</ecNumber>
    </recommendedName>
</protein>
<sequence>MSSLAALYHLVTCAMWDKITLGYFILLAARSVAAADCTLAASGSDDAPAFLAAAAECDTVTIPSDTTLNISTRMDMSTLSDTLIDLQGTIAFYPDIPYWSGNAFAFDFQDIITAWLLGGTNVTMSGGGTLDGLGQDWYDEAASNSTLLRPIILTIYHGDGVTIKDITMINGPAWVNLAYESNNVVYDNITITATSTSDNVARNTDGWDTYRCDNVVIQNSVINNGDDCVSFKPNSTNILVSNLDCTGSHGISVGSLGQYPEYYDIVENVTAIDIRMSKASNGARIKAWAGPDVGSGIVRNITFQNFIESEVDNPVIIDQCYGTDEDACAEYPSNTYIEDIYFKNITGTGTDSVVASIDCSPDGRCSNVNVDDLSLTGPDGDAEYVCENLELSGNAVDLFSECTYTA</sequence>
<gene>
    <name evidence="18" type="ORF">BD626DRAFT_472550</name>
</gene>
<comment type="similarity">
    <text evidence="2 17">Belongs to the glycosyl hydrolase 28 family.</text>
</comment>
<keyword evidence="3" id="KW-0964">Secreted</keyword>
<evidence type="ECO:0000256" key="9">
    <source>
        <dbReference type="ARBA" id="ARBA00023277"/>
    </source>
</evidence>
<dbReference type="Proteomes" id="UP000320762">
    <property type="component" value="Unassembled WGS sequence"/>
</dbReference>
<dbReference type="EC" id="3.2.1.67" evidence="14"/>
<dbReference type="SUPFAM" id="SSF51126">
    <property type="entry name" value="Pectin lyase-like"/>
    <property type="match status" value="1"/>
</dbReference>
<reference evidence="18 19" key="1">
    <citation type="journal article" date="2019" name="New Phytol.">
        <title>Comparative genomics reveals unique wood-decay strategies and fruiting body development in the Schizophyllaceae.</title>
        <authorList>
            <person name="Almasi E."/>
            <person name="Sahu N."/>
            <person name="Krizsan K."/>
            <person name="Balint B."/>
            <person name="Kovacs G.M."/>
            <person name="Kiss B."/>
            <person name="Cseklye J."/>
            <person name="Drula E."/>
            <person name="Henrissat B."/>
            <person name="Nagy I."/>
            <person name="Chovatia M."/>
            <person name="Adam C."/>
            <person name="LaButti K."/>
            <person name="Lipzen A."/>
            <person name="Riley R."/>
            <person name="Grigoriev I.V."/>
            <person name="Nagy L.G."/>
        </authorList>
    </citation>
    <scope>NUCLEOTIDE SEQUENCE [LARGE SCALE GENOMIC DNA]</scope>
    <source>
        <strain evidence="18 19">NL-1724</strain>
    </source>
</reference>
<accession>A0A550CW10</accession>
<keyword evidence="5" id="KW-0677">Repeat</keyword>
<dbReference type="Pfam" id="PF00295">
    <property type="entry name" value="Glyco_hydro_28"/>
    <property type="match status" value="1"/>
</dbReference>
<dbReference type="EMBL" id="VDMD01000001">
    <property type="protein sequence ID" value="TRM68982.1"/>
    <property type="molecule type" value="Genomic_DNA"/>
</dbReference>
<dbReference type="AlphaFoldDB" id="A0A550CW10"/>
<evidence type="ECO:0000256" key="15">
    <source>
        <dbReference type="ARBA" id="ARBA00048766"/>
    </source>
</evidence>
<dbReference type="GO" id="GO:0005576">
    <property type="term" value="C:extracellular region"/>
    <property type="evidence" value="ECO:0007669"/>
    <property type="project" value="UniProtKB-SubCell"/>
</dbReference>
<name>A0A550CW10_9AGAR</name>
<dbReference type="SMART" id="SM00710">
    <property type="entry name" value="PbH1"/>
    <property type="match status" value="4"/>
</dbReference>
<evidence type="ECO:0000256" key="1">
    <source>
        <dbReference type="ARBA" id="ARBA00004613"/>
    </source>
</evidence>
<dbReference type="PANTHER" id="PTHR31736:SF12">
    <property type="entry name" value="EXO-POLYGALACTURONASE, PUTATIVE-RELATED"/>
    <property type="match status" value="1"/>
</dbReference>
<dbReference type="PANTHER" id="PTHR31736">
    <property type="match status" value="1"/>
</dbReference>
<dbReference type="GO" id="GO:0047911">
    <property type="term" value="F:galacturan 1,4-alpha-galacturonidase activity"/>
    <property type="evidence" value="ECO:0007669"/>
    <property type="project" value="UniProtKB-EC"/>
</dbReference>
<dbReference type="PROSITE" id="PS00502">
    <property type="entry name" value="POLYGALACTURONASE"/>
    <property type="match status" value="1"/>
</dbReference>
<organism evidence="18 19">
    <name type="scientific">Schizophyllum amplum</name>
    <dbReference type="NCBI Taxonomy" id="97359"/>
    <lineage>
        <taxon>Eukaryota</taxon>
        <taxon>Fungi</taxon>
        <taxon>Dikarya</taxon>
        <taxon>Basidiomycota</taxon>
        <taxon>Agaricomycotina</taxon>
        <taxon>Agaricomycetes</taxon>
        <taxon>Agaricomycetidae</taxon>
        <taxon>Agaricales</taxon>
        <taxon>Schizophyllaceae</taxon>
        <taxon>Schizophyllum</taxon>
    </lineage>
</organism>
<evidence type="ECO:0000313" key="19">
    <source>
        <dbReference type="Proteomes" id="UP000320762"/>
    </source>
</evidence>
<evidence type="ECO:0000256" key="3">
    <source>
        <dbReference type="ARBA" id="ARBA00022525"/>
    </source>
</evidence>
<dbReference type="GO" id="GO:0071555">
    <property type="term" value="P:cell wall organization"/>
    <property type="evidence" value="ECO:0007669"/>
    <property type="project" value="UniProtKB-KW"/>
</dbReference>
<keyword evidence="9" id="KW-0119">Carbohydrate metabolism</keyword>
<evidence type="ECO:0000256" key="5">
    <source>
        <dbReference type="ARBA" id="ARBA00022737"/>
    </source>
</evidence>
<dbReference type="STRING" id="97359.A0A550CW10"/>
<evidence type="ECO:0000256" key="16">
    <source>
        <dbReference type="PROSITE-ProRule" id="PRU10052"/>
    </source>
</evidence>
<evidence type="ECO:0000256" key="14">
    <source>
        <dbReference type="ARBA" id="ARBA00038933"/>
    </source>
</evidence>
<comment type="caution">
    <text evidence="18">The sequence shown here is derived from an EMBL/GenBank/DDBJ whole genome shotgun (WGS) entry which is preliminary data.</text>
</comment>
<keyword evidence="7" id="KW-1015">Disulfide bond</keyword>
<comment type="subcellular location">
    <subcellularLocation>
        <location evidence="1">Secreted</location>
    </subcellularLocation>
</comment>
<keyword evidence="8" id="KW-0325">Glycoprotein</keyword>
<comment type="catalytic activity">
    <reaction evidence="15">
        <text>[(1-&gt;4)-alpha-D-galacturonosyl](n) + H2O = alpha-D-galacturonate + [(1-&gt;4)-alpha-D-galacturonosyl](n-1)</text>
        <dbReference type="Rhea" id="RHEA:14117"/>
        <dbReference type="Rhea" id="RHEA-COMP:14570"/>
        <dbReference type="Rhea" id="RHEA-COMP:14572"/>
        <dbReference type="ChEBI" id="CHEBI:15377"/>
        <dbReference type="ChEBI" id="CHEBI:58658"/>
        <dbReference type="ChEBI" id="CHEBI:140523"/>
        <dbReference type="EC" id="3.2.1.67"/>
    </reaction>
</comment>
<evidence type="ECO:0000256" key="7">
    <source>
        <dbReference type="ARBA" id="ARBA00023157"/>
    </source>
</evidence>
<evidence type="ECO:0000256" key="12">
    <source>
        <dbReference type="ARBA" id="ARBA00023326"/>
    </source>
</evidence>
<feature type="active site" evidence="16">
    <location>
        <position position="249"/>
    </location>
</feature>
<keyword evidence="19" id="KW-1185">Reference proteome</keyword>
<dbReference type="GO" id="GO:0004650">
    <property type="term" value="F:polygalacturonase activity"/>
    <property type="evidence" value="ECO:0007669"/>
    <property type="project" value="InterPro"/>
</dbReference>
<evidence type="ECO:0000256" key="4">
    <source>
        <dbReference type="ARBA" id="ARBA00022729"/>
    </source>
</evidence>
<evidence type="ECO:0000256" key="2">
    <source>
        <dbReference type="ARBA" id="ARBA00008834"/>
    </source>
</evidence>